<evidence type="ECO:0000313" key="15">
    <source>
        <dbReference type="EMBL" id="CDK25830.1"/>
    </source>
</evidence>
<dbReference type="Proteomes" id="UP000019384">
    <property type="component" value="Unassembled WGS sequence"/>
</dbReference>
<keyword evidence="2 11" id="KW-0547">Nucleotide-binding</keyword>
<dbReference type="InterPro" id="IPR027417">
    <property type="entry name" value="P-loop_NTPase"/>
</dbReference>
<keyword evidence="16" id="KW-1185">Reference proteome</keyword>
<feature type="domain" description="UvrD-like helicase ATP-binding" evidence="13">
    <location>
        <begin position="11"/>
        <end position="287"/>
    </location>
</feature>
<dbReference type="GO" id="GO:0005634">
    <property type="term" value="C:nucleus"/>
    <property type="evidence" value="ECO:0007669"/>
    <property type="project" value="TreeGrafter"/>
</dbReference>
<dbReference type="GO" id="GO:0016787">
    <property type="term" value="F:hydrolase activity"/>
    <property type="evidence" value="ECO:0007669"/>
    <property type="project" value="UniProtKB-UniRule"/>
</dbReference>
<dbReference type="Gene3D" id="3.40.50.300">
    <property type="entry name" value="P-loop containing nucleotide triphosphate hydrolases"/>
    <property type="match status" value="2"/>
</dbReference>
<dbReference type="PROSITE" id="PS51198">
    <property type="entry name" value="UVRD_HELICASE_ATP_BIND"/>
    <property type="match status" value="1"/>
</dbReference>
<organism evidence="15 16">
    <name type="scientific">Kuraishia capsulata CBS 1993</name>
    <dbReference type="NCBI Taxonomy" id="1382522"/>
    <lineage>
        <taxon>Eukaryota</taxon>
        <taxon>Fungi</taxon>
        <taxon>Dikarya</taxon>
        <taxon>Ascomycota</taxon>
        <taxon>Saccharomycotina</taxon>
        <taxon>Pichiomycetes</taxon>
        <taxon>Pichiales</taxon>
        <taxon>Pichiaceae</taxon>
        <taxon>Kuraishia</taxon>
    </lineage>
</organism>
<dbReference type="RefSeq" id="XP_022457841.1">
    <property type="nucleotide sequence ID" value="XM_022604017.1"/>
</dbReference>
<dbReference type="CDD" id="cd17932">
    <property type="entry name" value="DEXQc_UvrD"/>
    <property type="match status" value="1"/>
</dbReference>
<dbReference type="SUPFAM" id="SSF52540">
    <property type="entry name" value="P-loop containing nucleoside triphosphate hydrolases"/>
    <property type="match status" value="1"/>
</dbReference>
<dbReference type="OrthoDB" id="1470711at2759"/>
<dbReference type="PANTHER" id="PTHR11070">
    <property type="entry name" value="UVRD / RECB / PCRA DNA HELICASE FAMILY MEMBER"/>
    <property type="match status" value="1"/>
</dbReference>
<feature type="domain" description="UvrD-like helicase C-terminal" evidence="14">
    <location>
        <begin position="288"/>
        <end position="591"/>
    </location>
</feature>
<feature type="compositionally biased region" description="Basic residues" evidence="12">
    <location>
        <begin position="808"/>
        <end position="820"/>
    </location>
</feature>
<proteinExistence type="inferred from homology"/>
<dbReference type="PROSITE" id="PS51217">
    <property type="entry name" value="UVRD_HELICASE_CTER"/>
    <property type="match status" value="1"/>
</dbReference>
<keyword evidence="3 11" id="KW-0378">Hydrolase</keyword>
<dbReference type="Pfam" id="PF00580">
    <property type="entry name" value="UvrD-helicase"/>
    <property type="match status" value="1"/>
</dbReference>
<keyword evidence="7" id="KW-0413">Isomerase</keyword>
<evidence type="ECO:0000256" key="8">
    <source>
        <dbReference type="ARBA" id="ARBA00034617"/>
    </source>
</evidence>
<keyword evidence="6" id="KW-0238">DNA-binding</keyword>
<evidence type="ECO:0000256" key="9">
    <source>
        <dbReference type="ARBA" id="ARBA00034808"/>
    </source>
</evidence>
<dbReference type="AlphaFoldDB" id="W6MUQ4"/>
<keyword evidence="5 11" id="KW-0067">ATP-binding</keyword>
<dbReference type="GO" id="GO:0003677">
    <property type="term" value="F:DNA binding"/>
    <property type="evidence" value="ECO:0007669"/>
    <property type="project" value="UniProtKB-KW"/>
</dbReference>
<evidence type="ECO:0000256" key="6">
    <source>
        <dbReference type="ARBA" id="ARBA00023125"/>
    </source>
</evidence>
<dbReference type="InterPro" id="IPR000212">
    <property type="entry name" value="DNA_helicase_UvrD/REP"/>
</dbReference>
<evidence type="ECO:0000313" key="16">
    <source>
        <dbReference type="Proteomes" id="UP000019384"/>
    </source>
</evidence>
<evidence type="ECO:0000256" key="4">
    <source>
        <dbReference type="ARBA" id="ARBA00022806"/>
    </source>
</evidence>
<feature type="binding site" evidence="11">
    <location>
        <begin position="32"/>
        <end position="39"/>
    </location>
    <ligand>
        <name>ATP</name>
        <dbReference type="ChEBI" id="CHEBI:30616"/>
    </ligand>
</feature>
<comment type="catalytic activity">
    <reaction evidence="10">
        <text>ATP + H2O = ADP + phosphate + H(+)</text>
        <dbReference type="Rhea" id="RHEA:13065"/>
        <dbReference type="ChEBI" id="CHEBI:15377"/>
        <dbReference type="ChEBI" id="CHEBI:15378"/>
        <dbReference type="ChEBI" id="CHEBI:30616"/>
        <dbReference type="ChEBI" id="CHEBI:43474"/>
        <dbReference type="ChEBI" id="CHEBI:456216"/>
        <dbReference type="EC" id="5.6.2.4"/>
    </reaction>
</comment>
<feature type="compositionally biased region" description="Polar residues" evidence="12">
    <location>
        <begin position="773"/>
        <end position="792"/>
    </location>
</feature>
<dbReference type="InterPro" id="IPR014016">
    <property type="entry name" value="UvrD-like_ATP-bd"/>
</dbReference>
<evidence type="ECO:0000256" key="5">
    <source>
        <dbReference type="ARBA" id="ARBA00022840"/>
    </source>
</evidence>
<reference evidence="15" key="1">
    <citation type="submission" date="2013-12" db="EMBL/GenBank/DDBJ databases">
        <authorList>
            <person name="Genoscope - CEA"/>
        </authorList>
    </citation>
    <scope>NUCLEOTIDE SEQUENCE</scope>
    <source>
        <strain evidence="15">CBS 1993</strain>
    </source>
</reference>
<dbReference type="STRING" id="1382522.W6MUQ4"/>
<feature type="region of interest" description="Disordered" evidence="12">
    <location>
        <begin position="751"/>
        <end position="820"/>
    </location>
</feature>
<dbReference type="HOGENOM" id="CLU_004585_4_0_1"/>
<dbReference type="GO" id="GO:0043138">
    <property type="term" value="F:3'-5' DNA helicase activity"/>
    <property type="evidence" value="ECO:0007669"/>
    <property type="project" value="UniProtKB-EC"/>
</dbReference>
<dbReference type="GeneID" id="34519229"/>
<evidence type="ECO:0000256" key="12">
    <source>
        <dbReference type="SAM" id="MobiDB-lite"/>
    </source>
</evidence>
<gene>
    <name evidence="15" type="ORF">KUCA_T00001800001</name>
</gene>
<dbReference type="GO" id="GO:0005524">
    <property type="term" value="F:ATP binding"/>
    <property type="evidence" value="ECO:0007669"/>
    <property type="project" value="UniProtKB-UniRule"/>
</dbReference>
<evidence type="ECO:0000256" key="2">
    <source>
        <dbReference type="ARBA" id="ARBA00022741"/>
    </source>
</evidence>
<evidence type="ECO:0000256" key="10">
    <source>
        <dbReference type="ARBA" id="ARBA00048988"/>
    </source>
</evidence>
<protein>
    <recommendedName>
        <fullName evidence="9">DNA 3'-5' helicase</fullName>
        <ecNumber evidence="9">5.6.2.4</ecNumber>
    </recommendedName>
</protein>
<reference evidence="15" key="2">
    <citation type="submission" date="2014-02" db="EMBL/GenBank/DDBJ databases">
        <title>Complete DNA sequence of /Kuraishia capsulata/ illustrates novel genomic features among budding yeasts (/Saccharomycotina/).</title>
        <authorList>
            <person name="Morales L."/>
            <person name="Noel B."/>
            <person name="Porcel B."/>
            <person name="Marcet-Houben M."/>
            <person name="Hullo M-F."/>
            <person name="Sacerdot C."/>
            <person name="Tekaia F."/>
            <person name="Leh-Louis V."/>
            <person name="Despons L."/>
            <person name="Khanna V."/>
            <person name="Aury J-M."/>
            <person name="Barbe V."/>
            <person name="Couloux A."/>
            <person name="Labadie K."/>
            <person name="Pelletier E."/>
            <person name="Souciet J-L."/>
            <person name="Boekhout T."/>
            <person name="Gabaldon T."/>
            <person name="Wincker P."/>
            <person name="Dujon B."/>
        </authorList>
    </citation>
    <scope>NUCLEOTIDE SEQUENCE</scope>
    <source>
        <strain evidence="15">CBS 1993</strain>
    </source>
</reference>
<evidence type="ECO:0000259" key="13">
    <source>
        <dbReference type="PROSITE" id="PS51198"/>
    </source>
</evidence>
<keyword evidence="4 11" id="KW-0347">Helicase</keyword>
<accession>W6MUQ4</accession>
<comment type="catalytic activity">
    <reaction evidence="8">
        <text>Couples ATP hydrolysis with the unwinding of duplex DNA by translocating in the 3'-5' direction.</text>
        <dbReference type="EC" id="5.6.2.4"/>
    </reaction>
</comment>
<dbReference type="InterPro" id="IPR014017">
    <property type="entry name" value="DNA_helicase_UvrD-like_C"/>
</dbReference>
<dbReference type="GO" id="GO:0000725">
    <property type="term" value="P:recombinational repair"/>
    <property type="evidence" value="ECO:0007669"/>
    <property type="project" value="TreeGrafter"/>
</dbReference>
<dbReference type="PANTHER" id="PTHR11070:SF2">
    <property type="entry name" value="ATP-DEPENDENT DNA HELICASE SRS2"/>
    <property type="match status" value="1"/>
</dbReference>
<evidence type="ECO:0000259" key="14">
    <source>
        <dbReference type="PROSITE" id="PS51217"/>
    </source>
</evidence>
<dbReference type="Gene3D" id="1.10.10.160">
    <property type="match status" value="1"/>
</dbReference>
<dbReference type="EMBL" id="HG793126">
    <property type="protein sequence ID" value="CDK25830.1"/>
    <property type="molecule type" value="Genomic_DNA"/>
</dbReference>
<evidence type="ECO:0000256" key="7">
    <source>
        <dbReference type="ARBA" id="ARBA00023235"/>
    </source>
</evidence>
<evidence type="ECO:0000256" key="1">
    <source>
        <dbReference type="ARBA" id="ARBA00009922"/>
    </source>
</evidence>
<dbReference type="InterPro" id="IPR013986">
    <property type="entry name" value="DExx_box_DNA_helicase_dom_sf"/>
</dbReference>
<sequence length="820" mass="91693">MKPNLLDLFIGLNEAQLTAVTADPSRPIQIVAGPGTGKTRVLTSRVAFLILEKKIPPSKIIVTTFTKKAANEMVERLTAMLSPFEVPVSELFIGTFHSICIRLLRRYHGKCGLRPDFGVADETDTKSVMKHTCPDLGEKERAKARGYISKLKAQGITPDAYRAIPRHSAEIASVYTMYDSYLESHGLLDFDDILLYGLRLARDNGKCLDFVRHVLVDEFQDTNKVQLDLLFALGDRSTKFQHNVTVVGDPDQSIYGFRSADPASFRSMAKRYENLHQVNLNTNYRSTASILNVSEAIMGHQTAKRTSKSLRSICSVKIPVVHSKHRTNNDEARWISDQISMLKAMPHLFEYSDVAILLRSRFLSRVVEQELMKKKIPYHLVQGQAFWDLKVVRSMLDYLRVVSSDLDVLAFSRTINFPARKVGAVSLEKLLSQFQSSVGFNNVGVSDMLIGVIEGTGIKLGSGVVSGLKEYLSLIQQCREDISVAENPLDGVLAAFDRIARTTDLANCVREEKSKRSKRELRDDELPENDLEELRNQIREFEPAEEILEDLKTETEQSFLDSFLESIHFYSAEKEEAQTKVTISTIHAAKGLEWPIVFVPGLTMGVFPNYNAFKADEDEEFTVPKGDENAIDEEVRCFYVAATRSQRLLMLSSFERRAIDSETSLEVSPLLKGLGKMEPKLDTLDLGIRKLLYEAMTKKFQSVSDEERQLLEAIGGAAIVGSGITTALYAPMNAPREVSGLSGRFKRKFEGQEGQRNLNRLPHINMERRGANSEVSISSATGHSNSPLQPLVNSPKFAPPRGVTSGTGKKRLGMGRPRMM</sequence>
<dbReference type="Pfam" id="PF13361">
    <property type="entry name" value="UvrD_C"/>
    <property type="match status" value="1"/>
</dbReference>
<dbReference type="EC" id="5.6.2.4" evidence="9"/>
<dbReference type="Gene3D" id="1.10.486.10">
    <property type="entry name" value="PCRA, domain 4"/>
    <property type="match status" value="1"/>
</dbReference>
<evidence type="ECO:0000256" key="11">
    <source>
        <dbReference type="PROSITE-ProRule" id="PRU00560"/>
    </source>
</evidence>
<name>W6MUQ4_9ASCO</name>
<evidence type="ECO:0000256" key="3">
    <source>
        <dbReference type="ARBA" id="ARBA00022801"/>
    </source>
</evidence>
<comment type="similarity">
    <text evidence="1">Belongs to the helicase family. UvrD subfamily.</text>
</comment>